<feature type="region of interest" description="Disordered" evidence="1">
    <location>
        <begin position="25"/>
        <end position="58"/>
    </location>
</feature>
<gene>
    <name evidence="3" type="ORF">HB375_14350</name>
</gene>
<dbReference type="Proteomes" id="UP000707352">
    <property type="component" value="Unassembled WGS sequence"/>
</dbReference>
<protein>
    <submittedName>
        <fullName evidence="3">Uncharacterized protein</fullName>
    </submittedName>
</protein>
<organism evidence="3 4">
    <name type="scientific">Microvirga terricola</name>
    <dbReference type="NCBI Taxonomy" id="2719797"/>
    <lineage>
        <taxon>Bacteria</taxon>
        <taxon>Pseudomonadati</taxon>
        <taxon>Pseudomonadota</taxon>
        <taxon>Alphaproteobacteria</taxon>
        <taxon>Hyphomicrobiales</taxon>
        <taxon>Methylobacteriaceae</taxon>
        <taxon>Microvirga</taxon>
    </lineage>
</organism>
<proteinExistence type="predicted"/>
<accession>A0ABX0VFN2</accession>
<dbReference type="RefSeq" id="WP_167673664.1">
    <property type="nucleotide sequence ID" value="NZ_JAATJS010000004.1"/>
</dbReference>
<feature type="compositionally biased region" description="Gly residues" evidence="1">
    <location>
        <begin position="36"/>
        <end position="58"/>
    </location>
</feature>
<evidence type="ECO:0000313" key="3">
    <source>
        <dbReference type="EMBL" id="NIX77780.1"/>
    </source>
</evidence>
<keyword evidence="2" id="KW-0812">Transmembrane</keyword>
<keyword evidence="4" id="KW-1185">Reference proteome</keyword>
<keyword evidence="2" id="KW-0472">Membrane</keyword>
<feature type="transmembrane region" description="Helical" evidence="2">
    <location>
        <begin position="6"/>
        <end position="22"/>
    </location>
</feature>
<evidence type="ECO:0000256" key="2">
    <source>
        <dbReference type="SAM" id="Phobius"/>
    </source>
</evidence>
<keyword evidence="2" id="KW-1133">Transmembrane helix</keyword>
<sequence length="58" mass="5508">MKNILPMLVIGGILAMMIYGSFKSDRPGRGSSAGDDFGGAGNSDGGGDGGGGSDGGGD</sequence>
<comment type="caution">
    <text evidence="3">The sequence shown here is derived from an EMBL/GenBank/DDBJ whole genome shotgun (WGS) entry which is preliminary data.</text>
</comment>
<name>A0ABX0VFN2_9HYPH</name>
<reference evidence="3 4" key="1">
    <citation type="submission" date="2020-03" db="EMBL/GenBank/DDBJ databases">
        <title>The genome sequence of Microvirga sp. c23x22.</title>
        <authorList>
            <person name="Zhang X."/>
        </authorList>
    </citation>
    <scope>NUCLEOTIDE SEQUENCE [LARGE SCALE GENOMIC DNA]</scope>
    <source>
        <strain evidence="4">c23x22</strain>
    </source>
</reference>
<evidence type="ECO:0000256" key="1">
    <source>
        <dbReference type="SAM" id="MobiDB-lite"/>
    </source>
</evidence>
<dbReference type="EMBL" id="JAATJS010000004">
    <property type="protein sequence ID" value="NIX77780.1"/>
    <property type="molecule type" value="Genomic_DNA"/>
</dbReference>
<evidence type="ECO:0000313" key="4">
    <source>
        <dbReference type="Proteomes" id="UP000707352"/>
    </source>
</evidence>